<keyword evidence="1" id="KW-0677">Repeat</keyword>
<dbReference type="SUPFAM" id="SSF49265">
    <property type="entry name" value="Fibronectin type III"/>
    <property type="match status" value="2"/>
</dbReference>
<dbReference type="InterPro" id="IPR050991">
    <property type="entry name" value="ECM_Regulatory_Proteins"/>
</dbReference>
<dbReference type="PANTHER" id="PTHR46708:SF2">
    <property type="entry name" value="FIBRONECTIN TYPE-III DOMAIN-CONTAINING PROTEIN"/>
    <property type="match status" value="1"/>
</dbReference>
<keyword evidence="4" id="KW-1185">Reference proteome</keyword>
<sequence length="383" mass="41618">MYFQLAPTNSLGPVLTSALNSEAPYTSPPDVTQVNVVTHSATELVLEWTKVNNNPSYYYTLDSNGIETNITASEGGSTVTHTVSSLSPGTRYTFTLFTVFEGVRSRGFEFSAATVPTATSVTVTYRNTTALSLEWSTANNTDYILMLSSGRNITFTSPPEDKVTHTIGSLLPGTIYNFTLFNTFESVTQKYEFATITKISCVDSPWIFTSTTIEAEVPGLYSMATAKNNYQGGDVNGIVEGNKVSFSNLYPGATYSVSFYYLLDEERLLQCSHSVTLVPAAVTSLSCEGGDYSVFLKWEEPFGLWTEAEVNVIGIGSQLVSRTDVKIAGLEPSRTYNISVTSLSGAVRGPNQWTSCHTTSSMVVLVPEVVIMLLGLLTSMGYF</sequence>
<organism evidence="3 4">
    <name type="scientific">Alosa alosa</name>
    <name type="common">allis shad</name>
    <dbReference type="NCBI Taxonomy" id="278164"/>
    <lineage>
        <taxon>Eukaryota</taxon>
        <taxon>Metazoa</taxon>
        <taxon>Chordata</taxon>
        <taxon>Craniata</taxon>
        <taxon>Vertebrata</taxon>
        <taxon>Euteleostomi</taxon>
        <taxon>Actinopterygii</taxon>
        <taxon>Neopterygii</taxon>
        <taxon>Teleostei</taxon>
        <taxon>Clupei</taxon>
        <taxon>Clupeiformes</taxon>
        <taxon>Clupeoidei</taxon>
        <taxon>Clupeidae</taxon>
        <taxon>Alosa</taxon>
    </lineage>
</organism>
<feature type="domain" description="Fibronectin type-III" evidence="2">
    <location>
        <begin position="28"/>
        <end position="118"/>
    </location>
</feature>
<evidence type="ECO:0000256" key="1">
    <source>
        <dbReference type="ARBA" id="ARBA00022737"/>
    </source>
</evidence>
<dbReference type="Pfam" id="PF00041">
    <property type="entry name" value="fn3"/>
    <property type="match status" value="1"/>
</dbReference>
<dbReference type="CDD" id="cd00063">
    <property type="entry name" value="FN3"/>
    <property type="match status" value="1"/>
</dbReference>
<dbReference type="AlphaFoldDB" id="A0AAV6FNN4"/>
<dbReference type="InterPro" id="IPR036116">
    <property type="entry name" value="FN3_sf"/>
</dbReference>
<gene>
    <name evidence="3" type="ORF">AALO_G00277910</name>
</gene>
<dbReference type="InterPro" id="IPR003961">
    <property type="entry name" value="FN3_dom"/>
</dbReference>
<dbReference type="EMBL" id="JADWDJ010000022">
    <property type="protein sequence ID" value="KAG5262700.1"/>
    <property type="molecule type" value="Genomic_DNA"/>
</dbReference>
<dbReference type="PANTHER" id="PTHR46708">
    <property type="entry name" value="TENASCIN"/>
    <property type="match status" value="1"/>
</dbReference>
<proteinExistence type="predicted"/>
<dbReference type="Proteomes" id="UP000823561">
    <property type="component" value="Chromosome 22"/>
</dbReference>
<protein>
    <recommendedName>
        <fullName evidence="2">Fibronectin type-III domain-containing protein</fullName>
    </recommendedName>
</protein>
<dbReference type="SMART" id="SM00060">
    <property type="entry name" value="FN3"/>
    <property type="match status" value="3"/>
</dbReference>
<comment type="caution">
    <text evidence="3">The sequence shown here is derived from an EMBL/GenBank/DDBJ whole genome shotgun (WGS) entry which is preliminary data.</text>
</comment>
<dbReference type="PROSITE" id="PS50853">
    <property type="entry name" value="FN3"/>
    <property type="match status" value="1"/>
</dbReference>
<reference evidence="3" key="1">
    <citation type="submission" date="2020-10" db="EMBL/GenBank/DDBJ databases">
        <title>Chromosome-scale genome assembly of the Allis shad, Alosa alosa.</title>
        <authorList>
            <person name="Margot Z."/>
            <person name="Christophe K."/>
            <person name="Cabau C."/>
            <person name="Louis A."/>
            <person name="Berthelot C."/>
            <person name="Parey E."/>
            <person name="Roest Crollius H."/>
            <person name="Montfort J."/>
            <person name="Robinson-Rechavi M."/>
            <person name="Bucao C."/>
            <person name="Bouchez O."/>
            <person name="Gislard M."/>
            <person name="Lluch J."/>
            <person name="Milhes M."/>
            <person name="Lampietro C."/>
            <person name="Lopez Roques C."/>
            <person name="Donnadieu C."/>
            <person name="Braasch I."/>
            <person name="Desvignes T."/>
            <person name="Postlethwait J."/>
            <person name="Bobe J."/>
            <person name="Guiguen Y."/>
        </authorList>
    </citation>
    <scope>NUCLEOTIDE SEQUENCE</scope>
    <source>
        <strain evidence="3">M-15738</strain>
        <tissue evidence="3">Blood</tissue>
    </source>
</reference>
<evidence type="ECO:0000313" key="3">
    <source>
        <dbReference type="EMBL" id="KAG5262700.1"/>
    </source>
</evidence>
<name>A0AAV6FNN4_9TELE</name>
<accession>A0AAV6FNN4</accession>
<evidence type="ECO:0000259" key="2">
    <source>
        <dbReference type="PROSITE" id="PS50853"/>
    </source>
</evidence>
<evidence type="ECO:0000313" key="4">
    <source>
        <dbReference type="Proteomes" id="UP000823561"/>
    </source>
</evidence>
<dbReference type="InterPro" id="IPR013783">
    <property type="entry name" value="Ig-like_fold"/>
</dbReference>
<dbReference type="Gene3D" id="2.60.40.10">
    <property type="entry name" value="Immunoglobulins"/>
    <property type="match status" value="2"/>
</dbReference>